<dbReference type="EMBL" id="CP118712">
    <property type="protein sequence ID" value="WGK87423.1"/>
    <property type="molecule type" value="Genomic_DNA"/>
</dbReference>
<dbReference type="Proteomes" id="UP001241226">
    <property type="component" value="Chromosome 2"/>
</dbReference>
<evidence type="ECO:0000256" key="2">
    <source>
        <dbReference type="SAM" id="Phobius"/>
    </source>
</evidence>
<feature type="region of interest" description="Disordered" evidence="1">
    <location>
        <begin position="292"/>
        <end position="313"/>
    </location>
</feature>
<proteinExistence type="predicted"/>
<keyword evidence="2" id="KW-0472">Membrane</keyword>
<evidence type="ECO:0000256" key="1">
    <source>
        <dbReference type="SAM" id="MobiDB-lite"/>
    </source>
</evidence>
<keyword evidence="2" id="KW-1133">Transmembrane helix</keyword>
<dbReference type="InterPro" id="IPR031709">
    <property type="entry name" value="PutAbiC"/>
</dbReference>
<dbReference type="Pfam" id="PF16872">
    <property type="entry name" value="putAbiC"/>
    <property type="match status" value="1"/>
</dbReference>
<sequence length="313" mass="36049">MSTRKLQWILIGGAVVAIASYASLLIYLAWPINEISINKAGVFGDSFGILTSLFSALAFAGMIITILLQKEELGLQRQELADTRQEIAAQKEILRTQSFNDNFYRLLDYYKDNLSQVVVLDKENNQQITGVSALKYLLDKFSEKQREYKHYYNPHDAQLMKVFEYHLFMDIQQILMKQGRYLRTLQSLLALVEQRLEGDKDLYWNIIESQLTVHEVKYIFYHTLVNSDEGLGRLVKCSGLIESRAPSSGLPKTHLHVFNQQLGLSIANRGFGIKKPHRRGEIRRIKRAYLDRQSKAKVPSQQTKDKKPVLELP</sequence>
<reference evidence="3 4" key="1">
    <citation type="submission" date="2022-02" db="EMBL/GenBank/DDBJ databases">
        <title>Emergence and expansion in Europe of a Vibrio aestuarianus clonal complex pathogenic for oysters.</title>
        <authorList>
            <person name="Mesnil A."/>
            <person name="Travers M.-A."/>
        </authorList>
    </citation>
    <scope>NUCLEOTIDE SEQUENCE [LARGE SCALE GENOMIC DNA]</scope>
    <source>
        <strain evidence="3 4">U17</strain>
    </source>
</reference>
<protein>
    <submittedName>
        <fullName evidence="3">Phage abortive infection protein</fullName>
    </submittedName>
</protein>
<accession>A0ABD7YR86</accession>
<feature type="transmembrane region" description="Helical" evidence="2">
    <location>
        <begin position="7"/>
        <end position="29"/>
    </location>
</feature>
<evidence type="ECO:0000313" key="4">
    <source>
        <dbReference type="Proteomes" id="UP001241226"/>
    </source>
</evidence>
<organism evidence="3 4">
    <name type="scientific">Vibrio aestuarianus</name>
    <dbReference type="NCBI Taxonomy" id="28171"/>
    <lineage>
        <taxon>Bacteria</taxon>
        <taxon>Pseudomonadati</taxon>
        <taxon>Pseudomonadota</taxon>
        <taxon>Gammaproteobacteria</taxon>
        <taxon>Vibrionales</taxon>
        <taxon>Vibrionaceae</taxon>
        <taxon>Vibrio</taxon>
    </lineage>
</organism>
<keyword evidence="2" id="KW-0812">Transmembrane</keyword>
<name>A0ABD7YR86_9VIBR</name>
<evidence type="ECO:0000313" key="3">
    <source>
        <dbReference type="EMBL" id="WGK87423.1"/>
    </source>
</evidence>
<gene>
    <name evidence="3" type="ORF">PYE67_15005</name>
</gene>
<dbReference type="RefSeq" id="WP_301002759.1">
    <property type="nucleotide sequence ID" value="NZ_CP118712.1"/>
</dbReference>
<dbReference type="AlphaFoldDB" id="A0ABD7YR86"/>
<feature type="compositionally biased region" description="Basic and acidic residues" evidence="1">
    <location>
        <begin position="303"/>
        <end position="313"/>
    </location>
</feature>
<feature type="transmembrane region" description="Helical" evidence="2">
    <location>
        <begin position="49"/>
        <end position="68"/>
    </location>
</feature>